<comment type="caution">
    <text evidence="9">The sequence shown here is derived from an EMBL/GenBank/DDBJ whole genome shotgun (WGS) entry which is preliminary data.</text>
</comment>
<dbReference type="InterPro" id="IPR037185">
    <property type="entry name" value="EmrE-like"/>
</dbReference>
<proteinExistence type="inferred from homology"/>
<feature type="region of interest" description="Disordered" evidence="6">
    <location>
        <begin position="305"/>
        <end position="349"/>
    </location>
</feature>
<feature type="domain" description="EamA" evidence="8">
    <location>
        <begin position="154"/>
        <end position="284"/>
    </location>
</feature>
<evidence type="ECO:0000313" key="10">
    <source>
        <dbReference type="Proteomes" id="UP000389128"/>
    </source>
</evidence>
<dbReference type="OrthoDB" id="9794287at2"/>
<feature type="transmembrane region" description="Helical" evidence="7">
    <location>
        <begin position="181"/>
        <end position="203"/>
    </location>
</feature>
<feature type="transmembrane region" description="Helical" evidence="7">
    <location>
        <begin position="33"/>
        <end position="52"/>
    </location>
</feature>
<name>A0A6C2CG66_9RHOO</name>
<feature type="transmembrane region" description="Helical" evidence="7">
    <location>
        <begin position="126"/>
        <end position="144"/>
    </location>
</feature>
<feature type="domain" description="EamA" evidence="8">
    <location>
        <begin position="7"/>
        <end position="140"/>
    </location>
</feature>
<feature type="transmembrane region" description="Helical" evidence="7">
    <location>
        <begin position="268"/>
        <end position="285"/>
    </location>
</feature>
<evidence type="ECO:0000256" key="2">
    <source>
        <dbReference type="ARBA" id="ARBA00007362"/>
    </source>
</evidence>
<dbReference type="GO" id="GO:0016020">
    <property type="term" value="C:membrane"/>
    <property type="evidence" value="ECO:0007669"/>
    <property type="project" value="UniProtKB-SubCell"/>
</dbReference>
<comment type="similarity">
    <text evidence="2">Belongs to the EamA transporter family.</text>
</comment>
<feature type="transmembrane region" description="Helical" evidence="7">
    <location>
        <begin position="150"/>
        <end position="169"/>
    </location>
</feature>
<evidence type="ECO:0000256" key="5">
    <source>
        <dbReference type="ARBA" id="ARBA00023136"/>
    </source>
</evidence>
<evidence type="ECO:0000256" key="4">
    <source>
        <dbReference type="ARBA" id="ARBA00022989"/>
    </source>
</evidence>
<evidence type="ECO:0000256" key="6">
    <source>
        <dbReference type="SAM" id="MobiDB-lite"/>
    </source>
</evidence>
<evidence type="ECO:0000256" key="1">
    <source>
        <dbReference type="ARBA" id="ARBA00004141"/>
    </source>
</evidence>
<dbReference type="InterPro" id="IPR000620">
    <property type="entry name" value="EamA_dom"/>
</dbReference>
<evidence type="ECO:0000259" key="8">
    <source>
        <dbReference type="Pfam" id="PF00892"/>
    </source>
</evidence>
<accession>A0A6C2CG66</accession>
<feature type="transmembrane region" description="Helical" evidence="7">
    <location>
        <begin position="244"/>
        <end position="262"/>
    </location>
</feature>
<sequence>MSTTTPAVWLALLAAALFGASTPFVKLLIGDGSALVLAGLLYLGSGLGLAVARLLRDRGWQASGLSGADWRWFGGAIGFGGVLGPLLLVVGLGRTGAGTASLLLNLEAVLTAVLAWLVFREHAGRRIVAGMGFIVAGGIALSWQNGEAGRGDWIGPAAIMGACLCWAIDNNLTRKVSASDALFIASAKGLVAGAVNLGLALVLGQALPAWPLAGMTMSVGLLGYGLSLVFFVRALRELGTSRTGAYFSTAPFVGAAVSIALLGEPTPPPFWIAAVLMSVGVWLHLTETHEHGHVHEPLDHSHAHIHDEHHQHSHTPAWDGREPHTHPHHHIPLNHNHDHFPDIHHRHGH</sequence>
<keyword evidence="4 7" id="KW-1133">Transmembrane helix</keyword>
<gene>
    <name evidence="9" type="ORF">ETQ85_23145</name>
</gene>
<dbReference type="Pfam" id="PF00892">
    <property type="entry name" value="EamA"/>
    <property type="match status" value="2"/>
</dbReference>
<dbReference type="SUPFAM" id="SSF103481">
    <property type="entry name" value="Multidrug resistance efflux transporter EmrE"/>
    <property type="match status" value="2"/>
</dbReference>
<dbReference type="PANTHER" id="PTHR32322">
    <property type="entry name" value="INNER MEMBRANE TRANSPORTER"/>
    <property type="match status" value="1"/>
</dbReference>
<feature type="transmembrane region" description="Helical" evidence="7">
    <location>
        <begin position="99"/>
        <end position="119"/>
    </location>
</feature>
<protein>
    <submittedName>
        <fullName evidence="9">EamA/RhaT family transporter</fullName>
    </submittedName>
</protein>
<evidence type="ECO:0000256" key="3">
    <source>
        <dbReference type="ARBA" id="ARBA00022692"/>
    </source>
</evidence>
<feature type="transmembrane region" description="Helical" evidence="7">
    <location>
        <begin position="72"/>
        <end position="93"/>
    </location>
</feature>
<evidence type="ECO:0000313" key="9">
    <source>
        <dbReference type="EMBL" id="TYC52235.1"/>
    </source>
</evidence>
<evidence type="ECO:0000256" key="7">
    <source>
        <dbReference type="SAM" id="Phobius"/>
    </source>
</evidence>
<dbReference type="Proteomes" id="UP000389128">
    <property type="component" value="Unassembled WGS sequence"/>
</dbReference>
<reference evidence="9 10" key="1">
    <citation type="submission" date="2019-01" db="EMBL/GenBank/DDBJ databases">
        <title>Zoogloea oleivorans genome sequencing and assembly.</title>
        <authorList>
            <person name="Tancsics A."/>
            <person name="Farkas M."/>
            <person name="Kriszt B."/>
            <person name="Maroti G."/>
            <person name="Horvath B."/>
        </authorList>
    </citation>
    <scope>NUCLEOTIDE SEQUENCE [LARGE SCALE GENOMIC DNA]</scope>
    <source>
        <strain evidence="9 10">Buc</strain>
    </source>
</reference>
<feature type="transmembrane region" description="Helical" evidence="7">
    <location>
        <begin position="209"/>
        <end position="232"/>
    </location>
</feature>
<keyword evidence="3 7" id="KW-0812">Transmembrane</keyword>
<dbReference type="PANTHER" id="PTHR32322:SF2">
    <property type="entry name" value="EAMA DOMAIN-CONTAINING PROTEIN"/>
    <property type="match status" value="1"/>
</dbReference>
<dbReference type="AlphaFoldDB" id="A0A6C2CG66"/>
<dbReference type="InterPro" id="IPR050638">
    <property type="entry name" value="AA-Vitamin_Transporters"/>
</dbReference>
<dbReference type="Gene3D" id="1.10.3730.20">
    <property type="match status" value="1"/>
</dbReference>
<comment type="subcellular location">
    <subcellularLocation>
        <location evidence="1">Membrane</location>
        <topology evidence="1">Multi-pass membrane protein</topology>
    </subcellularLocation>
</comment>
<dbReference type="RefSeq" id="WP_148581415.1">
    <property type="nucleotide sequence ID" value="NZ_SDKK01000034.1"/>
</dbReference>
<keyword evidence="10" id="KW-1185">Reference proteome</keyword>
<keyword evidence="5 7" id="KW-0472">Membrane</keyword>
<dbReference type="EMBL" id="SDKK01000034">
    <property type="protein sequence ID" value="TYC52235.1"/>
    <property type="molecule type" value="Genomic_DNA"/>
</dbReference>
<organism evidence="9 10">
    <name type="scientific">Zoogloea oleivorans</name>
    <dbReference type="NCBI Taxonomy" id="1552750"/>
    <lineage>
        <taxon>Bacteria</taxon>
        <taxon>Pseudomonadati</taxon>
        <taxon>Pseudomonadota</taxon>
        <taxon>Betaproteobacteria</taxon>
        <taxon>Rhodocyclales</taxon>
        <taxon>Zoogloeaceae</taxon>
        <taxon>Zoogloea</taxon>
    </lineage>
</organism>